<organism evidence="2 3">
    <name type="scientific">Candidatus Nitrosoglobus terrae</name>
    <dbReference type="NCBI Taxonomy" id="1630141"/>
    <lineage>
        <taxon>Bacteria</taxon>
        <taxon>Pseudomonadati</taxon>
        <taxon>Pseudomonadota</taxon>
        <taxon>Gammaproteobacteria</taxon>
        <taxon>Chromatiales</taxon>
        <taxon>Chromatiaceae</taxon>
        <taxon>Candidatus Nitrosoglobus</taxon>
    </lineage>
</organism>
<keyword evidence="3" id="KW-1185">Reference proteome</keyword>
<dbReference type="OrthoDB" id="5570355at2"/>
<sequence length="86" mass="9741">MSKNKIKIMIGGPLGALAWVFSAVTTLLIFTWKLEQVAFAVIAAKVFSWGMWAVGVIRQLPSSTTSLKQKRCRKKKKIKKWKRAFS</sequence>
<evidence type="ECO:0000313" key="3">
    <source>
        <dbReference type="Proteomes" id="UP000243679"/>
    </source>
</evidence>
<dbReference type="RefSeq" id="WP_096527195.1">
    <property type="nucleotide sequence ID" value="NZ_AP014836.1"/>
</dbReference>
<gene>
    <name evidence="2" type="ORF">TAO_1312</name>
</gene>
<proteinExistence type="predicted"/>
<reference evidence="2 3" key="1">
    <citation type="journal article" date="2017" name="ISME J.">
        <title>An acid-tolerant ammonia-oxidizing ?-proteobacterium from soil.</title>
        <authorList>
            <person name="Hayatsu M."/>
            <person name="Tago K."/>
            <person name="Uchiyama I."/>
            <person name="Toyoda A."/>
            <person name="Wang Y."/>
            <person name="Shimomura Y."/>
            <person name="Okubo T."/>
            <person name="Kurisu F."/>
            <person name="Hirono Y."/>
            <person name="Nonaka K."/>
            <person name="Akiyama H."/>
            <person name="Itoh T."/>
            <person name="Takami H."/>
        </authorList>
    </citation>
    <scope>NUCLEOTIDE SEQUENCE [LARGE SCALE GENOMIC DNA]</scope>
    <source>
        <strain evidence="2 3">TAO100</strain>
    </source>
</reference>
<dbReference type="EMBL" id="AP014836">
    <property type="protein sequence ID" value="BAW80682.1"/>
    <property type="molecule type" value="Genomic_DNA"/>
</dbReference>
<evidence type="ECO:0000256" key="1">
    <source>
        <dbReference type="SAM" id="Phobius"/>
    </source>
</evidence>
<evidence type="ECO:0000313" key="2">
    <source>
        <dbReference type="EMBL" id="BAW80682.1"/>
    </source>
</evidence>
<keyword evidence="1" id="KW-0472">Membrane</keyword>
<dbReference type="KEGG" id="ntt:TAO_1312"/>
<name>A0A1Q2SNI5_9GAMM</name>
<accession>A0A1Q2SNI5</accession>
<keyword evidence="1" id="KW-1133">Transmembrane helix</keyword>
<keyword evidence="1" id="KW-0812">Transmembrane</keyword>
<feature type="transmembrane region" description="Helical" evidence="1">
    <location>
        <begin position="12"/>
        <end position="32"/>
    </location>
</feature>
<protein>
    <submittedName>
        <fullName evidence="2">Hypothetical conserved protein</fullName>
    </submittedName>
</protein>
<dbReference type="AlphaFoldDB" id="A0A1Q2SNI5"/>
<feature type="transmembrane region" description="Helical" evidence="1">
    <location>
        <begin position="38"/>
        <end position="60"/>
    </location>
</feature>
<dbReference type="Proteomes" id="UP000243679">
    <property type="component" value="Chromosome"/>
</dbReference>